<reference evidence="3" key="1">
    <citation type="submission" date="2016-10" db="EMBL/GenBank/DDBJ databases">
        <authorList>
            <person name="Varghese N."/>
            <person name="Submissions S."/>
        </authorList>
    </citation>
    <scope>NUCLEOTIDE SEQUENCE [LARGE SCALE GENOMIC DNA]</scope>
    <source>
        <strain evidence="3">IBRC-M 10760</strain>
    </source>
</reference>
<keyword evidence="3" id="KW-1185">Reference proteome</keyword>
<gene>
    <name evidence="2" type="ORF">SAMN05216218_105165</name>
</gene>
<dbReference type="STRING" id="660518.SAMN05216218_105165"/>
<dbReference type="AlphaFoldDB" id="A0A1G7K4S3"/>
<proteinExistence type="predicted"/>
<evidence type="ECO:0000313" key="2">
    <source>
        <dbReference type="EMBL" id="SDF31991.1"/>
    </source>
</evidence>
<name>A0A1G7K4S3_9EURY</name>
<evidence type="ECO:0000313" key="3">
    <source>
        <dbReference type="Proteomes" id="UP000199076"/>
    </source>
</evidence>
<dbReference type="EMBL" id="FNBK01000005">
    <property type="protein sequence ID" value="SDF31991.1"/>
    <property type="molecule type" value="Genomic_DNA"/>
</dbReference>
<evidence type="ECO:0000256" key="1">
    <source>
        <dbReference type="SAM" id="MobiDB-lite"/>
    </source>
</evidence>
<accession>A0A1G7K4S3</accession>
<organism evidence="2 3">
    <name type="scientific">Halorientalis regularis</name>
    <dbReference type="NCBI Taxonomy" id="660518"/>
    <lineage>
        <taxon>Archaea</taxon>
        <taxon>Methanobacteriati</taxon>
        <taxon>Methanobacteriota</taxon>
        <taxon>Stenosarchaea group</taxon>
        <taxon>Halobacteria</taxon>
        <taxon>Halobacteriales</taxon>
        <taxon>Haloarculaceae</taxon>
        <taxon>Halorientalis</taxon>
    </lineage>
</organism>
<protein>
    <submittedName>
        <fullName evidence="2">Uncharacterized protein</fullName>
    </submittedName>
</protein>
<sequence length="66" mass="7668">MDVMSLKEGLPTEAEQSTESERRMDSESLPPTAEPPATGLRGKLKRFSRDWSRRYVEMRVQARTRK</sequence>
<dbReference type="Proteomes" id="UP000199076">
    <property type="component" value="Unassembled WGS sequence"/>
</dbReference>
<feature type="region of interest" description="Disordered" evidence="1">
    <location>
        <begin position="1"/>
        <end position="45"/>
    </location>
</feature>